<feature type="transmembrane region" description="Helical" evidence="1">
    <location>
        <begin position="83"/>
        <end position="101"/>
    </location>
</feature>
<proteinExistence type="predicted"/>
<dbReference type="Proteomes" id="UP000053091">
    <property type="component" value="Unassembled WGS sequence"/>
</dbReference>
<accession>A0A0S7C0C8</accession>
<dbReference type="AlphaFoldDB" id="A0A0S7C0C8"/>
<dbReference type="Pfam" id="PF20221">
    <property type="entry name" value="DUF6580"/>
    <property type="match status" value="1"/>
</dbReference>
<feature type="transmembrane region" description="Helical" evidence="1">
    <location>
        <begin position="159"/>
        <end position="177"/>
    </location>
</feature>
<evidence type="ECO:0000313" key="2">
    <source>
        <dbReference type="EMBL" id="GAP42608.1"/>
    </source>
</evidence>
<evidence type="ECO:0000256" key="1">
    <source>
        <dbReference type="SAM" id="Phobius"/>
    </source>
</evidence>
<feature type="transmembrane region" description="Helical" evidence="1">
    <location>
        <begin position="108"/>
        <end position="127"/>
    </location>
</feature>
<dbReference type="STRING" id="1678841.TBC1_11740"/>
<dbReference type="InterPro" id="IPR046487">
    <property type="entry name" value="DUF6580"/>
</dbReference>
<keyword evidence="1" id="KW-0472">Membrane</keyword>
<protein>
    <submittedName>
        <fullName evidence="2">Uncharacterized protein</fullName>
    </submittedName>
</protein>
<feature type="transmembrane region" description="Helical" evidence="1">
    <location>
        <begin position="6"/>
        <end position="26"/>
    </location>
</feature>
<sequence length="183" mass="19954">MNHGKITLQFAVITALVLMLAFSRLLPHPFNFSPVAALALFGGARYKSRFSAYLIPLAAVWISDLFLNYAFFGRLVAFYDGAFFTYLAFALIVMLGSVALRKLSPGRLLVTSLSASVIFFLISNFGVWLSGGLYPLTGGGLAACYAAAVPFFRNTLAGDLIYGFAIFYLYELVANRFPALKTA</sequence>
<dbReference type="EMBL" id="DF968182">
    <property type="protein sequence ID" value="GAP42608.1"/>
    <property type="molecule type" value="Genomic_DNA"/>
</dbReference>
<name>A0A0S7C0C8_9BACT</name>
<keyword evidence="3" id="KW-1185">Reference proteome</keyword>
<dbReference type="RefSeq" id="WP_062038653.1">
    <property type="nucleotide sequence ID" value="NZ_DF968182.1"/>
</dbReference>
<keyword evidence="1" id="KW-0812">Transmembrane</keyword>
<dbReference type="OrthoDB" id="9806699at2"/>
<feature type="transmembrane region" description="Helical" evidence="1">
    <location>
        <begin position="50"/>
        <end position="71"/>
    </location>
</feature>
<evidence type="ECO:0000313" key="3">
    <source>
        <dbReference type="Proteomes" id="UP000053091"/>
    </source>
</evidence>
<gene>
    <name evidence="2" type="ORF">TBC1_11740</name>
</gene>
<reference evidence="2" key="1">
    <citation type="journal article" date="2015" name="Genome Announc.">
        <title>Draft Genome Sequence of Bacteroidales Strain TBC1, a Novel Isolate from a Methanogenic Wastewater Treatment System.</title>
        <authorList>
            <person name="Tourlousse D.M."/>
            <person name="Matsuura N."/>
            <person name="Sun L."/>
            <person name="Toyonaga M."/>
            <person name="Kuroda K."/>
            <person name="Ohashi A."/>
            <person name="Cruz R."/>
            <person name="Yamaguchi T."/>
            <person name="Sekiguchi Y."/>
        </authorList>
    </citation>
    <scope>NUCLEOTIDE SEQUENCE [LARGE SCALE GENOMIC DNA]</scope>
    <source>
        <strain evidence="2">TBC1</strain>
    </source>
</reference>
<keyword evidence="1" id="KW-1133">Transmembrane helix</keyword>
<organism evidence="2">
    <name type="scientific">Lentimicrobium saccharophilum</name>
    <dbReference type="NCBI Taxonomy" id="1678841"/>
    <lineage>
        <taxon>Bacteria</taxon>
        <taxon>Pseudomonadati</taxon>
        <taxon>Bacteroidota</taxon>
        <taxon>Bacteroidia</taxon>
        <taxon>Bacteroidales</taxon>
        <taxon>Lentimicrobiaceae</taxon>
        <taxon>Lentimicrobium</taxon>
    </lineage>
</organism>